<evidence type="ECO:0000313" key="2">
    <source>
        <dbReference type="EMBL" id="KRX12930.1"/>
    </source>
</evidence>
<evidence type="ECO:0000256" key="1">
    <source>
        <dbReference type="SAM" id="MobiDB-lite"/>
    </source>
</evidence>
<reference evidence="2 3" key="1">
    <citation type="submission" date="2015-01" db="EMBL/GenBank/DDBJ databases">
        <title>Evolution of Trichinella species and genotypes.</title>
        <authorList>
            <person name="Korhonen P.K."/>
            <person name="Edoardo P."/>
            <person name="Giuseppe L.R."/>
            <person name="Gasser R.B."/>
        </authorList>
    </citation>
    <scope>NUCLEOTIDE SEQUENCE [LARGE SCALE GENOMIC DNA]</scope>
    <source>
        <strain evidence="2">ISS37</strain>
    </source>
</reference>
<dbReference type="EMBL" id="JYDL01000243">
    <property type="protein sequence ID" value="KRX12930.1"/>
    <property type="molecule type" value="Genomic_DNA"/>
</dbReference>
<gene>
    <name evidence="2" type="ORF">T07_1052</name>
</gene>
<dbReference type="OrthoDB" id="5918291at2759"/>
<sequence>MAFNCNVRKRKKVIVSIRTTIAHNGTSRGTQLNLEDPVLMGNVKRSSIDKPTPELATLKVLAEFYKGILGLENGIDEHFKNNLTVLDKTHKVFLNPTSVKQILLSDNNDPLPLTEPVGVNLQDFKTEILKLQTNAKNIQNEEQTCALKMILNALENLNLPEQHASCSIPHRTQKSKMDLSHFFWIISTAMTNAWQLHKRDRKKMPGICIGTLDLLSFTCQVSQSLCLVNKPIATSRSHSRTSSPTPALTSRRLGRRPNDVSKESMNAFINCTFSAIRICRIQAMAFNCNVRKRKKVIVSIRTTIAHNGTSRGTQLNLEDPVLMGNVKRSSIDKPTPELATLKVLAEFYKGILGLENGIDEHFKNNLTVLDKTHKVFLNPTSVKQILLSDNNDPLPLTEPVGVNLQDFKTEILKLQTNAKNIQNEEQTCALKMILNALENLNLLSVEQIADIYYVFGKDITVDDKQMKEILISMTNNGFFVPDDTADYMQKFKEFPEKTINWKTVTKVIAPEIIIGADGEMSTKRNVDESQNKLLPEIVHIYIDPKTNAVKIIDKN</sequence>
<feature type="region of interest" description="Disordered" evidence="1">
    <location>
        <begin position="235"/>
        <end position="259"/>
    </location>
</feature>
<dbReference type="STRING" id="6336.A0A0V0REQ4"/>
<proteinExistence type="predicted"/>
<dbReference type="Proteomes" id="UP000054630">
    <property type="component" value="Unassembled WGS sequence"/>
</dbReference>
<evidence type="ECO:0000313" key="3">
    <source>
        <dbReference type="Proteomes" id="UP000054630"/>
    </source>
</evidence>
<accession>A0A0V0REQ4</accession>
<keyword evidence="3" id="KW-1185">Reference proteome</keyword>
<feature type="compositionally biased region" description="Low complexity" evidence="1">
    <location>
        <begin position="235"/>
        <end position="246"/>
    </location>
</feature>
<protein>
    <submittedName>
        <fullName evidence="2">Uncharacterized protein</fullName>
    </submittedName>
</protein>
<name>A0A0V0REQ4_9BILA</name>
<organism evidence="2 3">
    <name type="scientific">Trichinella nelsoni</name>
    <dbReference type="NCBI Taxonomy" id="6336"/>
    <lineage>
        <taxon>Eukaryota</taxon>
        <taxon>Metazoa</taxon>
        <taxon>Ecdysozoa</taxon>
        <taxon>Nematoda</taxon>
        <taxon>Enoplea</taxon>
        <taxon>Dorylaimia</taxon>
        <taxon>Trichinellida</taxon>
        <taxon>Trichinellidae</taxon>
        <taxon>Trichinella</taxon>
    </lineage>
</organism>
<dbReference type="AlphaFoldDB" id="A0A0V0REQ4"/>
<comment type="caution">
    <text evidence="2">The sequence shown here is derived from an EMBL/GenBank/DDBJ whole genome shotgun (WGS) entry which is preliminary data.</text>
</comment>